<dbReference type="InterPro" id="IPR015035">
    <property type="entry name" value="DUF1918"/>
</dbReference>
<gene>
    <name evidence="3" type="ORF">G3I53_30345</name>
</gene>
<dbReference type="AlphaFoldDB" id="A0A6G3R3P0"/>
<feature type="domain" description="DUF1918" evidence="2">
    <location>
        <begin position="1"/>
        <end position="57"/>
    </location>
</feature>
<feature type="region of interest" description="Disordered" evidence="1">
    <location>
        <begin position="1"/>
        <end position="20"/>
    </location>
</feature>
<dbReference type="SUPFAM" id="SSF50118">
    <property type="entry name" value="Cell growth inhibitor/plasmid maintenance toxic component"/>
    <property type="match status" value="1"/>
</dbReference>
<protein>
    <submittedName>
        <fullName evidence="3">DUF1918 domain-containing protein</fullName>
    </submittedName>
</protein>
<evidence type="ECO:0000259" key="2">
    <source>
        <dbReference type="Pfam" id="PF08940"/>
    </source>
</evidence>
<organism evidence="3">
    <name type="scientific">Streptomyces sp. SID14436</name>
    <dbReference type="NCBI Taxonomy" id="2706070"/>
    <lineage>
        <taxon>Bacteria</taxon>
        <taxon>Bacillati</taxon>
        <taxon>Actinomycetota</taxon>
        <taxon>Actinomycetes</taxon>
        <taxon>Kitasatosporales</taxon>
        <taxon>Streptomycetaceae</taxon>
        <taxon>Streptomyces</taxon>
    </lineage>
</organism>
<dbReference type="Gene3D" id="2.30.30.440">
    <property type="entry name" value="Domain of unknown function DUF1918"/>
    <property type="match status" value="1"/>
</dbReference>
<evidence type="ECO:0000313" key="3">
    <source>
        <dbReference type="EMBL" id="NEA90225.1"/>
    </source>
</evidence>
<reference evidence="3" key="1">
    <citation type="submission" date="2020-01" db="EMBL/GenBank/DDBJ databases">
        <title>Insect and environment-associated Actinomycetes.</title>
        <authorList>
            <person name="Currrie C."/>
            <person name="Chevrette M."/>
            <person name="Carlson C."/>
            <person name="Stubbendieck R."/>
            <person name="Wendt-Pienkowski E."/>
        </authorList>
    </citation>
    <scope>NUCLEOTIDE SEQUENCE</scope>
    <source>
        <strain evidence="3">SID14436</strain>
    </source>
</reference>
<name>A0A6G3R3P0_9ACTN</name>
<accession>A0A6G3R3P0</accession>
<evidence type="ECO:0000256" key="1">
    <source>
        <dbReference type="SAM" id="MobiDB-lite"/>
    </source>
</evidence>
<dbReference type="EMBL" id="JAAGMD010000833">
    <property type="protein sequence ID" value="NEA90225.1"/>
    <property type="molecule type" value="Genomic_DNA"/>
</dbReference>
<dbReference type="Pfam" id="PF08940">
    <property type="entry name" value="DUF1918"/>
    <property type="match status" value="1"/>
</dbReference>
<proteinExistence type="predicted"/>
<comment type="caution">
    <text evidence="3">The sequence shown here is derived from an EMBL/GenBank/DDBJ whole genome shotgun (WGS) entry which is preliminary data.</text>
</comment>
<sequence>MRANMGDRIPKHGTDGSDPAQVGEVIEVHGADGGPPYLVRYPDGNETRVFPGPDCVILPPAPQGHGPAALSTRLTGGVRPAAETA</sequence>
<feature type="region of interest" description="Disordered" evidence="1">
    <location>
        <begin position="60"/>
        <end position="85"/>
    </location>
</feature>